<sequence length="180" mass="21294">MRDIYEYLDELQNDIFVIQCEEIERKYYQICLQLAGMDAAKEINAIDMTGYEKELKERFIEASNYLNNNEIKSVYFEYDLDNNWAGQYYLCEDYYPIEEEDDDWACEWEFCIEGPGLKEFSAIYDKSDGFDTTEASHGIIIFLIARTVIAYIKSVPKNELDIPVCIGFHDQEPIFRLKRD</sequence>
<dbReference type="Proteomes" id="UP000190906">
    <property type="component" value="Unassembled WGS sequence"/>
</dbReference>
<gene>
    <name evidence="1" type="ORF">BW897_30340</name>
</gene>
<dbReference type="EMBL" id="MUAJ01000068">
    <property type="protein sequence ID" value="OOR07367.1"/>
    <property type="molecule type" value="Genomic_DNA"/>
</dbReference>
<reference evidence="1 2" key="1">
    <citation type="submission" date="2017-01" db="EMBL/GenBank/DDBJ databases">
        <title>Bacillus cereus isolates.</title>
        <authorList>
            <person name="Beno S.M."/>
        </authorList>
    </citation>
    <scope>NUCLEOTIDE SEQUENCE [LARGE SCALE GENOMIC DNA]</scope>
    <source>
        <strain evidence="1 2">FSL H8-0485</strain>
    </source>
</reference>
<organism evidence="1 2">
    <name type="scientific">Bacillus cereus</name>
    <dbReference type="NCBI Taxonomy" id="1396"/>
    <lineage>
        <taxon>Bacteria</taxon>
        <taxon>Bacillati</taxon>
        <taxon>Bacillota</taxon>
        <taxon>Bacilli</taxon>
        <taxon>Bacillales</taxon>
        <taxon>Bacillaceae</taxon>
        <taxon>Bacillus</taxon>
        <taxon>Bacillus cereus group</taxon>
    </lineage>
</organism>
<evidence type="ECO:0000313" key="2">
    <source>
        <dbReference type="Proteomes" id="UP000190906"/>
    </source>
</evidence>
<comment type="caution">
    <text evidence="1">The sequence shown here is derived from an EMBL/GenBank/DDBJ whole genome shotgun (WGS) entry which is preliminary data.</text>
</comment>
<protein>
    <submittedName>
        <fullName evidence="1">Uncharacterized protein</fullName>
    </submittedName>
</protein>
<dbReference type="RefSeq" id="WP_078205720.1">
    <property type="nucleotide sequence ID" value="NZ_MUAJ01000068.1"/>
</dbReference>
<proteinExistence type="predicted"/>
<evidence type="ECO:0000313" key="1">
    <source>
        <dbReference type="EMBL" id="OOR07367.1"/>
    </source>
</evidence>
<dbReference type="AlphaFoldDB" id="A0A1S9TBS0"/>
<accession>A0A1S9TBS0</accession>
<name>A0A1S9TBS0_BACCE</name>